<evidence type="ECO:0000313" key="1">
    <source>
        <dbReference type="EMBL" id="MPN59240.1"/>
    </source>
</evidence>
<accession>A0A645J7X1</accession>
<proteinExistence type="predicted"/>
<dbReference type="EMBL" id="VSSQ01133016">
    <property type="protein sequence ID" value="MPN59240.1"/>
    <property type="molecule type" value="Genomic_DNA"/>
</dbReference>
<organism evidence="1">
    <name type="scientific">bioreactor metagenome</name>
    <dbReference type="NCBI Taxonomy" id="1076179"/>
    <lineage>
        <taxon>unclassified sequences</taxon>
        <taxon>metagenomes</taxon>
        <taxon>ecological metagenomes</taxon>
    </lineage>
</organism>
<name>A0A645J7X1_9ZZZZ</name>
<protein>
    <submittedName>
        <fullName evidence="1">Uncharacterized protein</fullName>
    </submittedName>
</protein>
<comment type="caution">
    <text evidence="1">The sequence shown here is derived from an EMBL/GenBank/DDBJ whole genome shotgun (WGS) entry which is preliminary data.</text>
</comment>
<reference evidence="1" key="1">
    <citation type="submission" date="2019-08" db="EMBL/GenBank/DDBJ databases">
        <authorList>
            <person name="Kucharzyk K."/>
            <person name="Murdoch R.W."/>
            <person name="Higgins S."/>
            <person name="Loffler F."/>
        </authorList>
    </citation>
    <scope>NUCLEOTIDE SEQUENCE</scope>
</reference>
<gene>
    <name evidence="1" type="ORF">SDC9_206961</name>
</gene>
<dbReference type="AlphaFoldDB" id="A0A645J7X1"/>
<sequence>MAHQLDADTFNMCCSRLIQYPLGDIGGDINDNQRLLHLIKIFDAANHFAVRHR</sequence>